<dbReference type="Proteomes" id="UP000251213">
    <property type="component" value="Unassembled WGS sequence"/>
</dbReference>
<keyword evidence="2" id="KW-1185">Reference proteome</keyword>
<evidence type="ECO:0000313" key="2">
    <source>
        <dbReference type="Proteomes" id="UP000251213"/>
    </source>
</evidence>
<protein>
    <submittedName>
        <fullName evidence="1">Uncharacterized protein</fullName>
    </submittedName>
</protein>
<reference evidence="1 2" key="2">
    <citation type="submission" date="2018-06" db="EMBL/GenBank/DDBJ databases">
        <authorList>
            <person name="Zhirakovskaya E."/>
        </authorList>
    </citation>
    <scope>NUCLEOTIDE SEQUENCE [LARGE SCALE GENOMIC DNA]</scope>
    <source>
        <strain evidence="1 2">FBKL4.011</strain>
    </source>
</reference>
<organism evidence="1 2">
    <name type="scientific">Thermoflavimicrobium daqui</name>
    <dbReference type="NCBI Taxonomy" id="2137476"/>
    <lineage>
        <taxon>Bacteria</taxon>
        <taxon>Bacillati</taxon>
        <taxon>Bacillota</taxon>
        <taxon>Bacilli</taxon>
        <taxon>Bacillales</taxon>
        <taxon>Thermoactinomycetaceae</taxon>
        <taxon>Thermoflavimicrobium</taxon>
    </lineage>
</organism>
<reference evidence="1 2" key="1">
    <citation type="submission" date="2018-06" db="EMBL/GenBank/DDBJ databases">
        <title>Thermoflavimicrobium daqus sp. nov., a thermophilic microbe isolated from Moutai-flavour Daqu.</title>
        <authorList>
            <person name="Wang X."/>
            <person name="Zhou H."/>
        </authorList>
    </citation>
    <scope>NUCLEOTIDE SEQUENCE [LARGE SCALE GENOMIC DNA]</scope>
    <source>
        <strain evidence="1 2">FBKL4.011</strain>
    </source>
</reference>
<dbReference type="AlphaFoldDB" id="A0A364K0W3"/>
<name>A0A364K0W3_9BACL</name>
<accession>A0A364K0W3</accession>
<sequence>MIDELLQRQNNLQAEAIEVAKELKLDDLLSPMGKPIRVGSAALGLMVWRDLDITVVCPKLNMDAVAQIGAKLMVHVGVQEVQFRNDSGTWKVDSHYPDGLYLGIKYRSGGGHDWKLDIWFIDEPERQPDLIHMKTIPNRLNPELRASILSIKDIWAKRPEYGKTVTSYDIYKSVLDDGVQTPEQFQEWLIHR</sequence>
<comment type="caution">
    <text evidence="1">The sequence shown here is derived from an EMBL/GenBank/DDBJ whole genome shotgun (WGS) entry which is preliminary data.</text>
</comment>
<proteinExistence type="predicted"/>
<dbReference type="EMBL" id="QJKK01000018">
    <property type="protein sequence ID" value="RAL21324.1"/>
    <property type="molecule type" value="Genomic_DNA"/>
</dbReference>
<evidence type="ECO:0000313" key="1">
    <source>
        <dbReference type="EMBL" id="RAL21324.1"/>
    </source>
</evidence>
<dbReference type="OrthoDB" id="7946528at2"/>
<dbReference type="RefSeq" id="WP_113660302.1">
    <property type="nucleotide sequence ID" value="NZ_KZ845680.1"/>
</dbReference>
<gene>
    <name evidence="1" type="ORF">DL897_16940</name>
</gene>